<dbReference type="InterPro" id="IPR029228">
    <property type="entry name" value="Alkyl_sulf_dimr"/>
</dbReference>
<proteinExistence type="predicted"/>
<dbReference type="SMART" id="SM00849">
    <property type="entry name" value="Lactamase_B"/>
    <property type="match status" value="1"/>
</dbReference>
<dbReference type="InterPro" id="IPR036527">
    <property type="entry name" value="SCP2_sterol-bd_dom_sf"/>
</dbReference>
<dbReference type="InterPro" id="IPR036866">
    <property type="entry name" value="RibonucZ/Hydroxyglut_hydro"/>
</dbReference>
<dbReference type="AlphaFoldDB" id="A0A6J6X3E5"/>
<organism evidence="2">
    <name type="scientific">freshwater metagenome</name>
    <dbReference type="NCBI Taxonomy" id="449393"/>
    <lineage>
        <taxon>unclassified sequences</taxon>
        <taxon>metagenomes</taxon>
        <taxon>ecological metagenomes</taxon>
    </lineage>
</organism>
<dbReference type="PANTHER" id="PTHR43223">
    <property type="entry name" value="ALKYL/ARYL-SULFATASE"/>
    <property type="match status" value="1"/>
</dbReference>
<feature type="domain" description="Metallo-beta-lactamase" evidence="1">
    <location>
        <begin position="90"/>
        <end position="307"/>
    </location>
</feature>
<dbReference type="SUPFAM" id="SSF55718">
    <property type="entry name" value="SCP-like"/>
    <property type="match status" value="1"/>
</dbReference>
<name>A0A6J6X3E5_9ZZZZ</name>
<dbReference type="Gene3D" id="3.60.15.30">
    <property type="entry name" value="Metallo-beta-lactamase domain"/>
    <property type="match status" value="1"/>
</dbReference>
<dbReference type="GO" id="GO:0046983">
    <property type="term" value="F:protein dimerization activity"/>
    <property type="evidence" value="ECO:0007669"/>
    <property type="project" value="InterPro"/>
</dbReference>
<dbReference type="GO" id="GO:0018741">
    <property type="term" value="F:linear primary-alkylsulfatase activity"/>
    <property type="evidence" value="ECO:0007669"/>
    <property type="project" value="InterPro"/>
</dbReference>
<reference evidence="2" key="1">
    <citation type="submission" date="2020-05" db="EMBL/GenBank/DDBJ databases">
        <authorList>
            <person name="Chiriac C."/>
            <person name="Salcher M."/>
            <person name="Ghai R."/>
            <person name="Kavagutti S V."/>
        </authorList>
    </citation>
    <scope>NUCLEOTIDE SEQUENCE</scope>
</reference>
<dbReference type="InterPro" id="IPR052195">
    <property type="entry name" value="Bact_Alkyl/Aryl-Sulfatase"/>
</dbReference>
<sequence>MTRASDKGGLSGEIEHGRILSSFRRQCCRKATYDAAVTSRSRSFAPDSSETVILPNGQIAHRDHVAQSEIIARRFYEVTSEVWCFVGNGLSNQTFVEGPDGIIAIDTGESTEEMREAIVELRKVTSRPIVAVLYTHFHYVCGTEAVFEDAGAREVPIWAHEKVSYNRERAVSEIAPAYGRGLAEQFAMFLPEDGPDGRVNVGLGHFYRNPSHFPFTSVFVLPTNTFGESASLDIAGLPIEVTHAPSDSDDSVTYWFPTLKVAVNNLVWPVLFNVFAIRGEEYRDPRILLDGIDHLLSLGAEHLIATHGPPISGRELIRDRVTKYRDSLQFLWDQSVRLSNRGVLSADIGLEVQLPPEADDDNLTAERYGVAEHHFRQIRTGLFGWFDGDEADLFPLPTAERARRLIEGFGGPAVVREQADAALGSDDVRWALELSTWLVRSEDDDDDRRRLARCLRTVAQRTSAANIRIWCLTRALSLEGSIDTSRLYRHRFSRAQILGASPERSVHILRVLVDPELAQGVNVRLGWDFGDGVATGLHVRNSIACPTDGSDAQIVVECSLETWADVLTNRLALSDAIANGNIVIVGEHSLAIGALGIFDVDGLRS</sequence>
<dbReference type="Gene3D" id="1.25.40.880">
    <property type="entry name" value="Alkyl sulfatase, dimerisation domain"/>
    <property type="match status" value="1"/>
</dbReference>
<dbReference type="GO" id="GO:0018909">
    <property type="term" value="P:dodecyl sulfate metabolic process"/>
    <property type="evidence" value="ECO:0007669"/>
    <property type="project" value="InterPro"/>
</dbReference>
<dbReference type="InterPro" id="IPR038536">
    <property type="entry name" value="Alkyl/aryl-sulf_dimr_sf"/>
</dbReference>
<dbReference type="EMBL" id="CAFAAD010000039">
    <property type="protein sequence ID" value="CAB4789756.1"/>
    <property type="molecule type" value="Genomic_DNA"/>
</dbReference>
<dbReference type="PANTHER" id="PTHR43223:SF2">
    <property type="entry name" value="METALLO-BETA-LACTAMASE DOMAIN-CONTAINING PROTEIN"/>
    <property type="match status" value="1"/>
</dbReference>
<dbReference type="CDD" id="cd07710">
    <property type="entry name" value="arylsulfatase_Sdsa1-like_MBL-fold"/>
    <property type="match status" value="1"/>
</dbReference>
<dbReference type="InterPro" id="IPR001279">
    <property type="entry name" value="Metallo-B-lactamas"/>
</dbReference>
<evidence type="ECO:0000313" key="2">
    <source>
        <dbReference type="EMBL" id="CAB4789756.1"/>
    </source>
</evidence>
<evidence type="ECO:0000259" key="1">
    <source>
        <dbReference type="SMART" id="SM00849"/>
    </source>
</evidence>
<gene>
    <name evidence="2" type="ORF">UFOPK2969_00697</name>
</gene>
<dbReference type="SUPFAM" id="SSF56281">
    <property type="entry name" value="Metallo-hydrolase/oxidoreductase"/>
    <property type="match status" value="1"/>
</dbReference>
<dbReference type="Gene3D" id="3.30.1050.10">
    <property type="entry name" value="SCP2 sterol-binding domain"/>
    <property type="match status" value="1"/>
</dbReference>
<dbReference type="Pfam" id="PF14863">
    <property type="entry name" value="Alkyl_sulf_dimr"/>
    <property type="match status" value="1"/>
</dbReference>
<accession>A0A6J6X3E5</accession>
<dbReference type="Pfam" id="PF00753">
    <property type="entry name" value="Lactamase_B"/>
    <property type="match status" value="1"/>
</dbReference>
<dbReference type="InterPro" id="IPR044097">
    <property type="entry name" value="Bds1/SdsA1_MBL-fold"/>
</dbReference>
<protein>
    <submittedName>
        <fullName evidence="2">Unannotated protein</fullName>
    </submittedName>
</protein>